<name>A0A1C7NM60_9FUNG</name>
<dbReference type="PANTHER" id="PTHR10073:SF47">
    <property type="entry name" value="DNA MISMATCH REPAIR PROTEIN MLH3"/>
    <property type="match status" value="1"/>
</dbReference>
<dbReference type="InParanoid" id="A0A1C7NM60"/>
<sequence length="701" mass="80096">MRERVGSERIALDANASSIDVILDIERFSFQVNDNGCGIYELKKIGQRHVTSKCHTMSDLNQLKTFGFRGEALAAITNESMTQIISRHRSSKTTYEGFWRDGKIVGEISESIYTRKDHPGTTVIVRDLFYKLPVRRRQSANAYQNVATIESVRRLIINFAIYFHHVSFTLIDSNRNNTILSAKRSDTSLGIFRQFFGQEMTKMQEEDVSVSSYISTQGYPNKTHQFIYLNNYFVPATNELYKIVSDMFSSSQFSNVQRKECVSAKKGKTRLLQKFPIFFIKFTCPKWSSFEIFMYLEMLSEFSSYSCIESLLKQLVTQFLQHAGLRTSRDNTPRHSAEKHKKKKSSNTSSVYLAHTPSITSSASSMVSSRPLQQEMTSRKETNFVTWWDSDAQKLVYLDSGTGNTFSTLPNSHDEVCPNQIDRSHLKKTHVTQDSHEQGYNIPETHKHLFQSPALIVPTKLSKEDLQYIRVLGQVDKKYIAVILKNNSILMIDQHAADERIKLEGLLQADVSWQVSTLEPGISLQLDSLAEYQIITSERNLNCLKMWGIYVTNAANNSMVSRSRFFSDTGNSDGDIFKIFVTQIPNIILDRCISDHALLKEVICDHAYWMMEQRDEAVLSTTCPKGILEILKSKACRSAIMFNDSLSLEQCQALVDKLSKCNFPFQCAHGRPSVIPINLHNINSFIYHKPKRSINWNALTE</sequence>
<dbReference type="SUPFAM" id="SSF118116">
    <property type="entry name" value="DNA mismatch repair protein MutL"/>
    <property type="match status" value="1"/>
</dbReference>
<comment type="caution">
    <text evidence="4">The sequence shown here is derived from an EMBL/GenBank/DDBJ whole genome shotgun (WGS) entry which is preliminary data.</text>
</comment>
<dbReference type="STRING" id="101091.A0A1C7NM60"/>
<evidence type="ECO:0000259" key="3">
    <source>
        <dbReference type="SMART" id="SM00853"/>
    </source>
</evidence>
<feature type="domain" description="MutL C-terminal dimerisation" evidence="3">
    <location>
        <begin position="471"/>
        <end position="646"/>
    </location>
</feature>
<dbReference type="GO" id="GO:0016887">
    <property type="term" value="F:ATP hydrolysis activity"/>
    <property type="evidence" value="ECO:0007669"/>
    <property type="project" value="InterPro"/>
</dbReference>
<dbReference type="InterPro" id="IPR038973">
    <property type="entry name" value="MutL/Mlh/Pms-like"/>
</dbReference>
<dbReference type="GO" id="GO:0005524">
    <property type="term" value="F:ATP binding"/>
    <property type="evidence" value="ECO:0007669"/>
    <property type="project" value="InterPro"/>
</dbReference>
<dbReference type="GO" id="GO:0032300">
    <property type="term" value="C:mismatch repair complex"/>
    <property type="evidence" value="ECO:0007669"/>
    <property type="project" value="InterPro"/>
</dbReference>
<dbReference type="GO" id="GO:0006298">
    <property type="term" value="P:mismatch repair"/>
    <property type="evidence" value="ECO:0007669"/>
    <property type="project" value="InterPro"/>
</dbReference>
<dbReference type="InterPro" id="IPR042120">
    <property type="entry name" value="MutL_C_dimsub"/>
</dbReference>
<dbReference type="SUPFAM" id="SSF55874">
    <property type="entry name" value="ATPase domain of HSP90 chaperone/DNA topoisomerase II/histidine kinase"/>
    <property type="match status" value="1"/>
</dbReference>
<reference evidence="4 5" key="1">
    <citation type="submission" date="2016-03" db="EMBL/GenBank/DDBJ databases">
        <title>Choanephora cucurbitarum.</title>
        <authorList>
            <person name="Min B."/>
            <person name="Park H."/>
            <person name="Park J.-H."/>
            <person name="Shin H.-D."/>
            <person name="Choi I.-G."/>
        </authorList>
    </citation>
    <scope>NUCLEOTIDE SEQUENCE [LARGE SCALE GENOMIC DNA]</scope>
    <source>
        <strain evidence="4 5">KUS-F28377</strain>
    </source>
</reference>
<dbReference type="EMBL" id="LUGH01000060">
    <property type="protein sequence ID" value="OBZ90177.1"/>
    <property type="molecule type" value="Genomic_DNA"/>
</dbReference>
<comment type="similarity">
    <text evidence="1">Belongs to the DNA mismatch repair MutL/HexB family.</text>
</comment>
<dbReference type="InterPro" id="IPR036890">
    <property type="entry name" value="HATPase_C_sf"/>
</dbReference>
<evidence type="ECO:0000313" key="4">
    <source>
        <dbReference type="EMBL" id="OBZ90177.1"/>
    </source>
</evidence>
<evidence type="ECO:0000313" key="5">
    <source>
        <dbReference type="Proteomes" id="UP000093000"/>
    </source>
</evidence>
<gene>
    <name evidence="4" type="primary">mutL</name>
    <name evidence="4" type="ORF">A0J61_01765</name>
</gene>
<dbReference type="Gene3D" id="3.30.565.10">
    <property type="entry name" value="Histidine kinase-like ATPase, C-terminal domain"/>
    <property type="match status" value="1"/>
</dbReference>
<feature type="region of interest" description="Disordered" evidence="2">
    <location>
        <begin position="326"/>
        <end position="350"/>
    </location>
</feature>
<keyword evidence="5" id="KW-1185">Reference proteome</keyword>
<dbReference type="InterPro" id="IPR037198">
    <property type="entry name" value="MutL_C_sf"/>
</dbReference>
<dbReference type="Gene3D" id="3.30.1540.20">
    <property type="entry name" value="MutL, C-terminal domain, dimerisation subdomain"/>
    <property type="match status" value="1"/>
</dbReference>
<dbReference type="PANTHER" id="PTHR10073">
    <property type="entry name" value="DNA MISMATCH REPAIR PROTEIN MLH, PMS, MUTL"/>
    <property type="match status" value="1"/>
</dbReference>
<dbReference type="GO" id="GO:0140664">
    <property type="term" value="F:ATP-dependent DNA damage sensor activity"/>
    <property type="evidence" value="ECO:0007669"/>
    <property type="project" value="InterPro"/>
</dbReference>
<dbReference type="SMART" id="SM00853">
    <property type="entry name" value="MutL_C"/>
    <property type="match status" value="1"/>
</dbReference>
<dbReference type="OrthoDB" id="429932at2759"/>
<feature type="compositionally biased region" description="Basic and acidic residues" evidence="2">
    <location>
        <begin position="327"/>
        <end position="336"/>
    </location>
</feature>
<organism evidence="4 5">
    <name type="scientific">Choanephora cucurbitarum</name>
    <dbReference type="NCBI Taxonomy" id="101091"/>
    <lineage>
        <taxon>Eukaryota</taxon>
        <taxon>Fungi</taxon>
        <taxon>Fungi incertae sedis</taxon>
        <taxon>Mucoromycota</taxon>
        <taxon>Mucoromycotina</taxon>
        <taxon>Mucoromycetes</taxon>
        <taxon>Mucorales</taxon>
        <taxon>Mucorineae</taxon>
        <taxon>Choanephoraceae</taxon>
        <taxon>Choanephoroideae</taxon>
        <taxon>Choanephora</taxon>
    </lineage>
</organism>
<dbReference type="PROSITE" id="PS00058">
    <property type="entry name" value="DNA_MISMATCH_REPAIR_1"/>
    <property type="match status" value="1"/>
</dbReference>
<protein>
    <submittedName>
        <fullName evidence="4">DNA mismatch repair protein MutL</fullName>
    </submittedName>
</protein>
<dbReference type="InterPro" id="IPR014790">
    <property type="entry name" value="MutL_C"/>
</dbReference>
<dbReference type="InterPro" id="IPR014762">
    <property type="entry name" value="DNA_mismatch_repair_CS"/>
</dbReference>
<dbReference type="AlphaFoldDB" id="A0A1C7NM60"/>
<dbReference type="Proteomes" id="UP000093000">
    <property type="component" value="Unassembled WGS sequence"/>
</dbReference>
<evidence type="ECO:0000256" key="2">
    <source>
        <dbReference type="SAM" id="MobiDB-lite"/>
    </source>
</evidence>
<proteinExistence type="inferred from homology"/>
<accession>A0A1C7NM60</accession>
<evidence type="ECO:0000256" key="1">
    <source>
        <dbReference type="ARBA" id="ARBA00006082"/>
    </source>
</evidence>